<feature type="transmembrane region" description="Helical" evidence="1">
    <location>
        <begin position="39"/>
        <end position="59"/>
    </location>
</feature>
<evidence type="ECO:0000256" key="1">
    <source>
        <dbReference type="SAM" id="Phobius"/>
    </source>
</evidence>
<keyword evidence="1" id="KW-0472">Membrane</keyword>
<dbReference type="AlphaFoldDB" id="A0AAD8PRM8"/>
<evidence type="ECO:0000313" key="3">
    <source>
        <dbReference type="Proteomes" id="UP001230504"/>
    </source>
</evidence>
<accession>A0AAD8PRM8</accession>
<dbReference type="RefSeq" id="XP_060410590.1">
    <property type="nucleotide sequence ID" value="XM_060558629.1"/>
</dbReference>
<keyword evidence="3" id="KW-1185">Reference proteome</keyword>
<protein>
    <submittedName>
        <fullName evidence="2">Uncharacterized protein</fullName>
    </submittedName>
</protein>
<gene>
    <name evidence="2" type="ORF">LY79DRAFT_564230</name>
</gene>
<reference evidence="2" key="1">
    <citation type="submission" date="2021-06" db="EMBL/GenBank/DDBJ databases">
        <title>Comparative genomics, transcriptomics and evolutionary studies reveal genomic signatures of adaptation to plant cell wall in hemibiotrophic fungi.</title>
        <authorList>
            <consortium name="DOE Joint Genome Institute"/>
            <person name="Baroncelli R."/>
            <person name="Diaz J.F."/>
            <person name="Benocci T."/>
            <person name="Peng M."/>
            <person name="Battaglia E."/>
            <person name="Haridas S."/>
            <person name="Andreopoulos W."/>
            <person name="Labutti K."/>
            <person name="Pangilinan J."/>
            <person name="Floch G.L."/>
            <person name="Makela M.R."/>
            <person name="Henrissat B."/>
            <person name="Grigoriev I.V."/>
            <person name="Crouch J.A."/>
            <person name="De Vries R.P."/>
            <person name="Sukno S.A."/>
            <person name="Thon M.R."/>
        </authorList>
    </citation>
    <scope>NUCLEOTIDE SEQUENCE</scope>
    <source>
        <strain evidence="2">CBS 125086</strain>
    </source>
</reference>
<name>A0AAD8PRM8_9PEZI</name>
<dbReference type="EMBL" id="JAHLJV010000066">
    <property type="protein sequence ID" value="KAK1579466.1"/>
    <property type="molecule type" value="Genomic_DNA"/>
</dbReference>
<organism evidence="2 3">
    <name type="scientific">Colletotrichum navitas</name>
    <dbReference type="NCBI Taxonomy" id="681940"/>
    <lineage>
        <taxon>Eukaryota</taxon>
        <taxon>Fungi</taxon>
        <taxon>Dikarya</taxon>
        <taxon>Ascomycota</taxon>
        <taxon>Pezizomycotina</taxon>
        <taxon>Sordariomycetes</taxon>
        <taxon>Hypocreomycetidae</taxon>
        <taxon>Glomerellales</taxon>
        <taxon>Glomerellaceae</taxon>
        <taxon>Colletotrichum</taxon>
        <taxon>Colletotrichum graminicola species complex</taxon>
    </lineage>
</organism>
<dbReference type="GeneID" id="85442869"/>
<proteinExistence type="predicted"/>
<evidence type="ECO:0000313" key="2">
    <source>
        <dbReference type="EMBL" id="KAK1579466.1"/>
    </source>
</evidence>
<keyword evidence="1" id="KW-0812">Transmembrane</keyword>
<dbReference type="Proteomes" id="UP001230504">
    <property type="component" value="Unassembled WGS sequence"/>
</dbReference>
<comment type="caution">
    <text evidence="2">The sequence shown here is derived from an EMBL/GenBank/DDBJ whole genome shotgun (WGS) entry which is preliminary data.</text>
</comment>
<sequence>MVCHPRLFTPSHFFFVLSSSIVASWRAHSIPLQNPPFLLHFFFFTLVAIVPFAGTWPTAQTPGSQTVIRNDWCDNADLPTRRINRPGAVDCWWFLPPSVGWRWSL</sequence>
<keyword evidence="1" id="KW-1133">Transmembrane helix</keyword>